<dbReference type="Gene3D" id="3.30.110.170">
    <property type="entry name" value="Protein of unknown function (DUF541), domain 1"/>
    <property type="match status" value="1"/>
</dbReference>
<evidence type="ECO:0000313" key="3">
    <source>
        <dbReference type="Proteomes" id="UP000829476"/>
    </source>
</evidence>
<protein>
    <submittedName>
        <fullName evidence="2">SIMPL domain-containing protein</fullName>
    </submittedName>
</protein>
<feature type="chain" id="PRO_5045464482" evidence="1">
    <location>
        <begin position="19"/>
        <end position="230"/>
    </location>
</feature>
<name>A0ABY3YKG6_9FLAO</name>
<dbReference type="EMBL" id="CP094326">
    <property type="protein sequence ID" value="UNY98095.1"/>
    <property type="molecule type" value="Genomic_DNA"/>
</dbReference>
<dbReference type="PANTHER" id="PTHR34387">
    <property type="entry name" value="SLR1258 PROTEIN"/>
    <property type="match status" value="1"/>
</dbReference>
<dbReference type="RefSeq" id="WP_242936505.1">
    <property type="nucleotide sequence ID" value="NZ_CP094326.1"/>
</dbReference>
<keyword evidence="1" id="KW-0732">Signal</keyword>
<accession>A0ABY3YKG6</accession>
<feature type="signal peptide" evidence="1">
    <location>
        <begin position="1"/>
        <end position="18"/>
    </location>
</feature>
<keyword evidence="3" id="KW-1185">Reference proteome</keyword>
<dbReference type="Pfam" id="PF04402">
    <property type="entry name" value="SIMPL"/>
    <property type="match status" value="1"/>
</dbReference>
<dbReference type="InterPro" id="IPR007497">
    <property type="entry name" value="SIMPL/DUF541"/>
</dbReference>
<sequence length="230" mass="25565">MKKAILILVAMTTMSLQAQENKQISPSVSVTGEGVVTVAPDQVLINVRVEHEGNSASEVKQKNDKAINEVFSFLKKMKIDEKDVKTEYLNLRKNYDYQTKEYKYVANQSVSILLKDLRKYEALSQGLVNSGVNRIDGVEFKSSKIDQYKSEARVKAVVNAKQKAKEYAEALGQQTGKAIYINETSVGMPPMPVYRMKATDFNESAGGPGQTISVGEMEIKVNVSVVFELK</sequence>
<reference evidence="2 3" key="1">
    <citation type="journal article" date="2018" name="Int. J. Syst. Evol. Microbiol.">
        <title>Zhouia spongiae sp. nov., isolated from a marine sponge.</title>
        <authorList>
            <person name="Zhuang L."/>
            <person name="Lin B."/>
            <person name="Qin F."/>
            <person name="Luo L."/>
        </authorList>
    </citation>
    <scope>NUCLEOTIDE SEQUENCE [LARGE SCALE GENOMIC DNA]</scope>
    <source>
        <strain evidence="2 3">HN-Y44</strain>
    </source>
</reference>
<dbReference type="Proteomes" id="UP000829476">
    <property type="component" value="Chromosome"/>
</dbReference>
<dbReference type="PANTHER" id="PTHR34387:SF1">
    <property type="entry name" value="PERIPLASMIC IMMUNOGENIC PROTEIN"/>
    <property type="match status" value="1"/>
</dbReference>
<dbReference type="Gene3D" id="3.30.70.2970">
    <property type="entry name" value="Protein of unknown function (DUF541), domain 2"/>
    <property type="match status" value="1"/>
</dbReference>
<organism evidence="2 3">
    <name type="scientific">Zhouia spongiae</name>
    <dbReference type="NCBI Taxonomy" id="2202721"/>
    <lineage>
        <taxon>Bacteria</taxon>
        <taxon>Pseudomonadati</taxon>
        <taxon>Bacteroidota</taxon>
        <taxon>Flavobacteriia</taxon>
        <taxon>Flavobacteriales</taxon>
        <taxon>Flavobacteriaceae</taxon>
        <taxon>Zhouia</taxon>
    </lineage>
</organism>
<dbReference type="InterPro" id="IPR052022">
    <property type="entry name" value="26kDa_periplasmic_antigen"/>
</dbReference>
<evidence type="ECO:0000313" key="2">
    <source>
        <dbReference type="EMBL" id="UNY98095.1"/>
    </source>
</evidence>
<proteinExistence type="predicted"/>
<evidence type="ECO:0000256" key="1">
    <source>
        <dbReference type="SAM" id="SignalP"/>
    </source>
</evidence>
<gene>
    <name evidence="2" type="ORF">MQE36_13500</name>
</gene>